<dbReference type="GO" id="GO:0016887">
    <property type="term" value="F:ATP hydrolysis activity"/>
    <property type="evidence" value="ECO:0007669"/>
    <property type="project" value="InterPro"/>
</dbReference>
<reference evidence="11" key="1">
    <citation type="submission" date="2025-08" db="UniProtKB">
        <authorList>
            <consortium name="RefSeq"/>
        </authorList>
    </citation>
    <scope>IDENTIFICATION</scope>
</reference>
<dbReference type="SUPFAM" id="SSF52540">
    <property type="entry name" value="P-loop containing nucleoside triphosphate hydrolases"/>
    <property type="match status" value="1"/>
</dbReference>
<dbReference type="RefSeq" id="XP_023562611.1">
    <property type="nucleotide sequence ID" value="XM_023706843.1"/>
</dbReference>
<evidence type="ECO:0000256" key="4">
    <source>
        <dbReference type="ARBA" id="ARBA00022475"/>
    </source>
</evidence>
<proteinExistence type="inferred from homology"/>
<dbReference type="PANTHER" id="PTHR48041">
    <property type="entry name" value="ABC TRANSPORTER G FAMILY MEMBER 28"/>
    <property type="match status" value="1"/>
</dbReference>
<evidence type="ECO:0000256" key="5">
    <source>
        <dbReference type="ARBA" id="ARBA00022692"/>
    </source>
</evidence>
<comment type="subcellular location">
    <subcellularLocation>
        <location evidence="1">Cell membrane</location>
        <topology evidence="1">Multi-pass membrane protein</topology>
    </subcellularLocation>
</comment>
<dbReference type="GO" id="GO:0042626">
    <property type="term" value="F:ATPase-coupled transmembrane transporter activity"/>
    <property type="evidence" value="ECO:0007669"/>
    <property type="project" value="TreeGrafter"/>
</dbReference>
<sequence>MIDMHYLPHYELMRKKKKENDGLQKDSRYAIQIFCLNDDVVMITLTVREHLQFSAALRLPTTMTDHEKNERINILIAKLGLDGVADSKVLSKDERKRTSVAIELITDPPVLFLDEPMTGLDSSTAHAVISLLKKYMRQQHCFFIYLLQIFDYVYVLSILIARDSEVNSKGR</sequence>
<dbReference type="GO" id="GO:0005886">
    <property type="term" value="C:plasma membrane"/>
    <property type="evidence" value="ECO:0007669"/>
    <property type="project" value="UniProtKB-SubCell"/>
</dbReference>
<dbReference type="OrthoDB" id="9805706at2759"/>
<protein>
    <submittedName>
        <fullName evidence="11">ATP-binding cassette sub-family G member 2-like</fullName>
    </submittedName>
</protein>
<feature type="transmembrane region" description="Helical" evidence="8">
    <location>
        <begin position="142"/>
        <end position="161"/>
    </location>
</feature>
<keyword evidence="3" id="KW-0813">Transport</keyword>
<evidence type="ECO:0000256" key="8">
    <source>
        <dbReference type="SAM" id="Phobius"/>
    </source>
</evidence>
<name>A0A6P6DRJ6_OCTDE</name>
<keyword evidence="10" id="KW-1185">Reference proteome</keyword>
<gene>
    <name evidence="11" type="primary">LOC101574361</name>
</gene>
<evidence type="ECO:0000256" key="7">
    <source>
        <dbReference type="ARBA" id="ARBA00023136"/>
    </source>
</evidence>
<dbReference type="GO" id="GO:0032217">
    <property type="term" value="F:riboflavin transmembrane transporter activity"/>
    <property type="evidence" value="ECO:0007669"/>
    <property type="project" value="TreeGrafter"/>
</dbReference>
<dbReference type="GO" id="GO:0005524">
    <property type="term" value="F:ATP binding"/>
    <property type="evidence" value="ECO:0007669"/>
    <property type="project" value="InterPro"/>
</dbReference>
<evidence type="ECO:0000256" key="1">
    <source>
        <dbReference type="ARBA" id="ARBA00004651"/>
    </source>
</evidence>
<dbReference type="Proteomes" id="UP000515203">
    <property type="component" value="Unplaced"/>
</dbReference>
<dbReference type="AlphaFoldDB" id="A0A6P6DRJ6"/>
<keyword evidence="5 8" id="KW-0812">Transmembrane</keyword>
<dbReference type="InterPro" id="IPR050352">
    <property type="entry name" value="ABCG_transporters"/>
</dbReference>
<organism evidence="10 11">
    <name type="scientific">Octodon degus</name>
    <name type="common">Degu</name>
    <name type="synonym">Sciurus degus</name>
    <dbReference type="NCBI Taxonomy" id="10160"/>
    <lineage>
        <taxon>Eukaryota</taxon>
        <taxon>Metazoa</taxon>
        <taxon>Chordata</taxon>
        <taxon>Craniata</taxon>
        <taxon>Vertebrata</taxon>
        <taxon>Euteleostomi</taxon>
        <taxon>Mammalia</taxon>
        <taxon>Eutheria</taxon>
        <taxon>Euarchontoglires</taxon>
        <taxon>Glires</taxon>
        <taxon>Rodentia</taxon>
        <taxon>Hystricomorpha</taxon>
        <taxon>Octodontidae</taxon>
        <taxon>Octodon</taxon>
    </lineage>
</organism>
<dbReference type="PANTHER" id="PTHR48041:SF92">
    <property type="entry name" value="BROAD SUBSTRATE SPECIFICITY ATP-BINDING CASSETTE TRANSPORTER ABCG2"/>
    <property type="match status" value="1"/>
</dbReference>
<feature type="domain" description="ABC transporter" evidence="9">
    <location>
        <begin position="37"/>
        <end position="117"/>
    </location>
</feature>
<dbReference type="Pfam" id="PF00005">
    <property type="entry name" value="ABC_tran"/>
    <property type="match status" value="1"/>
</dbReference>
<dbReference type="Gene3D" id="3.40.50.300">
    <property type="entry name" value="P-loop containing nucleotide triphosphate hydrolases"/>
    <property type="match status" value="1"/>
</dbReference>
<evidence type="ECO:0000259" key="9">
    <source>
        <dbReference type="Pfam" id="PF00005"/>
    </source>
</evidence>
<dbReference type="InParanoid" id="A0A6P6DRJ6"/>
<evidence type="ECO:0000256" key="2">
    <source>
        <dbReference type="ARBA" id="ARBA00005814"/>
    </source>
</evidence>
<keyword evidence="4" id="KW-1003">Cell membrane</keyword>
<keyword evidence="6 8" id="KW-1133">Transmembrane helix</keyword>
<evidence type="ECO:0000256" key="3">
    <source>
        <dbReference type="ARBA" id="ARBA00022448"/>
    </source>
</evidence>
<evidence type="ECO:0000256" key="6">
    <source>
        <dbReference type="ARBA" id="ARBA00022989"/>
    </source>
</evidence>
<evidence type="ECO:0000313" key="11">
    <source>
        <dbReference type="RefSeq" id="XP_023562611.1"/>
    </source>
</evidence>
<keyword evidence="7 8" id="KW-0472">Membrane</keyword>
<dbReference type="InterPro" id="IPR003439">
    <property type="entry name" value="ABC_transporter-like_ATP-bd"/>
</dbReference>
<evidence type="ECO:0000313" key="10">
    <source>
        <dbReference type="Proteomes" id="UP000515203"/>
    </source>
</evidence>
<dbReference type="GO" id="GO:0015562">
    <property type="term" value="F:efflux transmembrane transporter activity"/>
    <property type="evidence" value="ECO:0007669"/>
    <property type="project" value="TreeGrafter"/>
</dbReference>
<accession>A0A6P6DRJ6</accession>
<comment type="similarity">
    <text evidence="2">Belongs to the ABC transporter superfamily. ABCG family. Eye pigment precursor importer (TC 3.A.1.204) subfamily.</text>
</comment>
<dbReference type="InterPro" id="IPR027417">
    <property type="entry name" value="P-loop_NTPase"/>
</dbReference>
<dbReference type="GeneID" id="101574361"/>